<comment type="caution">
    <text evidence="3">The sequence shown here is derived from an EMBL/GenBank/DDBJ whole genome shotgun (WGS) entry which is preliminary data.</text>
</comment>
<dbReference type="SUPFAM" id="SSF51126">
    <property type="entry name" value="Pectin lyase-like"/>
    <property type="match status" value="1"/>
</dbReference>
<dbReference type="Proteomes" id="UP001597509">
    <property type="component" value="Unassembled WGS sequence"/>
</dbReference>
<evidence type="ECO:0000313" key="4">
    <source>
        <dbReference type="Proteomes" id="UP001597509"/>
    </source>
</evidence>
<dbReference type="EMBL" id="JBHUPE010000007">
    <property type="protein sequence ID" value="MFD2905893.1"/>
    <property type="molecule type" value="Genomic_DNA"/>
</dbReference>
<protein>
    <submittedName>
        <fullName evidence="3">Right-handed parallel beta-helix repeat-containing protein</fullName>
    </submittedName>
</protein>
<dbReference type="InterPro" id="IPR024535">
    <property type="entry name" value="RHGA/B-epi-like_pectate_lyase"/>
</dbReference>
<dbReference type="RefSeq" id="WP_380922802.1">
    <property type="nucleotide sequence ID" value="NZ_JBHUPE010000007.1"/>
</dbReference>
<evidence type="ECO:0000259" key="2">
    <source>
        <dbReference type="Pfam" id="PF13229"/>
    </source>
</evidence>
<dbReference type="InterPro" id="IPR039448">
    <property type="entry name" value="Beta_helix"/>
</dbReference>
<dbReference type="InterPro" id="IPR006626">
    <property type="entry name" value="PbH1"/>
</dbReference>
<sequence>MKLFKIVNVVLLLFIFTSISGQTRVNVRDFGAKGDGQHNDAPSILAALSKINKYGGVLYFPKGLYLTSVIDIKATTTELITFEGEDGAILKKDSRDPVKVAVIFSEKPNANLVFKNLQIDGNYLSNPRTWKRQGKNGILITNEITGIFVYNANHVTVEKCSFFRIHGNGIAAFNTKSFITRDNSVKDVSGSGIIGHKVDSMYVEGNSVTNAGILTDQFIVDGTVIKIVSNPYFTIYGDGISAYSNYTIIRNNKVFNGGRCAIVHDLAKDLGYKNSKLIVEDNIVEVNSGKIRNNNPPSGMWFEQSGTVELHRNHLTLIKSNSPLVSGIRFYEVLNGINMTNNTIIAEQYAKVCDNAIGIFESSLSFCNINNNSITGNFNYGVRVSYERSVSKINNFKIINNSFKGTHNLKIALYMTVFGGNEFPKKMIIQKNKFHHNIIEPLKMEYFGTVTAKPIVSELIILDRNVKLKNSLNGVRVINK</sequence>
<dbReference type="InterPro" id="IPR011050">
    <property type="entry name" value="Pectin_lyase_fold/virulence"/>
</dbReference>
<dbReference type="SMART" id="SM00710">
    <property type="entry name" value="PbH1"/>
    <property type="match status" value="6"/>
</dbReference>
<evidence type="ECO:0000313" key="3">
    <source>
        <dbReference type="EMBL" id="MFD2905893.1"/>
    </source>
</evidence>
<dbReference type="Pfam" id="PF12708">
    <property type="entry name" value="Pect-lyase_RHGA_epim"/>
    <property type="match status" value="1"/>
</dbReference>
<organism evidence="3 4">
    <name type="scientific">Sphingobacterium anhuiense</name>
    <dbReference type="NCBI Taxonomy" id="493780"/>
    <lineage>
        <taxon>Bacteria</taxon>
        <taxon>Pseudomonadati</taxon>
        <taxon>Bacteroidota</taxon>
        <taxon>Sphingobacteriia</taxon>
        <taxon>Sphingobacteriales</taxon>
        <taxon>Sphingobacteriaceae</taxon>
        <taxon>Sphingobacterium</taxon>
    </lineage>
</organism>
<accession>A0ABW5YZM9</accession>
<gene>
    <name evidence="3" type="ORF">ACFS6I_18335</name>
</gene>
<name>A0ABW5YZM9_9SPHI</name>
<keyword evidence="4" id="KW-1185">Reference proteome</keyword>
<dbReference type="InterPro" id="IPR012334">
    <property type="entry name" value="Pectin_lyas_fold"/>
</dbReference>
<reference evidence="4" key="1">
    <citation type="journal article" date="2019" name="Int. J. Syst. Evol. Microbiol.">
        <title>The Global Catalogue of Microorganisms (GCM) 10K type strain sequencing project: providing services to taxonomists for standard genome sequencing and annotation.</title>
        <authorList>
            <consortium name="The Broad Institute Genomics Platform"/>
            <consortium name="The Broad Institute Genome Sequencing Center for Infectious Disease"/>
            <person name="Wu L."/>
            <person name="Ma J."/>
        </authorList>
    </citation>
    <scope>NUCLEOTIDE SEQUENCE [LARGE SCALE GENOMIC DNA]</scope>
    <source>
        <strain evidence="4">KCTC 22209</strain>
    </source>
</reference>
<feature type="domain" description="Right handed beta helix" evidence="2">
    <location>
        <begin position="145"/>
        <end position="321"/>
    </location>
</feature>
<proteinExistence type="predicted"/>
<dbReference type="Pfam" id="PF13229">
    <property type="entry name" value="Beta_helix"/>
    <property type="match status" value="1"/>
</dbReference>
<feature type="domain" description="Rhamnogalacturonase A/B/Epimerase-like pectate lyase" evidence="1">
    <location>
        <begin position="25"/>
        <end position="70"/>
    </location>
</feature>
<evidence type="ECO:0000259" key="1">
    <source>
        <dbReference type="Pfam" id="PF12708"/>
    </source>
</evidence>
<dbReference type="Gene3D" id="2.160.20.10">
    <property type="entry name" value="Single-stranded right-handed beta-helix, Pectin lyase-like"/>
    <property type="match status" value="1"/>
</dbReference>